<dbReference type="InterPro" id="IPR051926">
    <property type="entry name" value="Ala_Aminotransferase"/>
</dbReference>
<dbReference type="Gene3D" id="3.90.1150.10">
    <property type="entry name" value="Aspartate Aminotransferase, domain 1"/>
    <property type="match status" value="1"/>
</dbReference>
<dbReference type="Pfam" id="PF00155">
    <property type="entry name" value="Aminotran_1_2"/>
    <property type="match status" value="1"/>
</dbReference>
<evidence type="ECO:0000256" key="4">
    <source>
        <dbReference type="ARBA" id="ARBA00022898"/>
    </source>
</evidence>
<dbReference type="PANTHER" id="PTHR43488:SF2">
    <property type="entry name" value="GLUTAMATE-PYRUVATE AMINOTRANSFERASE ALAA"/>
    <property type="match status" value="1"/>
</dbReference>
<dbReference type="GO" id="GO:0008483">
    <property type="term" value="F:transaminase activity"/>
    <property type="evidence" value="ECO:0007669"/>
    <property type="project" value="UniProtKB-KW"/>
</dbReference>
<organism evidence="6">
    <name type="scientific">hydrothermal vent metagenome</name>
    <dbReference type="NCBI Taxonomy" id="652676"/>
    <lineage>
        <taxon>unclassified sequences</taxon>
        <taxon>metagenomes</taxon>
        <taxon>ecological metagenomes</taxon>
    </lineage>
</organism>
<evidence type="ECO:0000259" key="5">
    <source>
        <dbReference type="Pfam" id="PF00155"/>
    </source>
</evidence>
<reference evidence="6" key="1">
    <citation type="submission" date="2018-06" db="EMBL/GenBank/DDBJ databases">
        <authorList>
            <person name="Zhirakovskaya E."/>
        </authorList>
    </citation>
    <scope>NUCLEOTIDE SEQUENCE</scope>
</reference>
<dbReference type="SUPFAM" id="SSF53383">
    <property type="entry name" value="PLP-dependent transferases"/>
    <property type="match status" value="1"/>
</dbReference>
<dbReference type="InterPro" id="IPR004839">
    <property type="entry name" value="Aminotransferase_I/II_large"/>
</dbReference>
<dbReference type="GO" id="GO:0030170">
    <property type="term" value="F:pyridoxal phosphate binding"/>
    <property type="evidence" value="ECO:0007669"/>
    <property type="project" value="InterPro"/>
</dbReference>
<dbReference type="CDD" id="cd00609">
    <property type="entry name" value="AAT_like"/>
    <property type="match status" value="1"/>
</dbReference>
<keyword evidence="3 6" id="KW-0808">Transferase</keyword>
<evidence type="ECO:0000256" key="1">
    <source>
        <dbReference type="ARBA" id="ARBA00001933"/>
    </source>
</evidence>
<evidence type="ECO:0000256" key="3">
    <source>
        <dbReference type="ARBA" id="ARBA00022679"/>
    </source>
</evidence>
<evidence type="ECO:0000256" key="2">
    <source>
        <dbReference type="ARBA" id="ARBA00022576"/>
    </source>
</evidence>
<name>A0A3B0U1U4_9ZZZZ</name>
<dbReference type="EMBL" id="UOEN01000166">
    <property type="protein sequence ID" value="VAW13366.1"/>
    <property type="molecule type" value="Genomic_DNA"/>
</dbReference>
<dbReference type="AlphaFoldDB" id="A0A3B0U1U4"/>
<comment type="cofactor">
    <cofactor evidence="1">
        <name>pyridoxal 5'-phosphate</name>
        <dbReference type="ChEBI" id="CHEBI:597326"/>
    </cofactor>
</comment>
<feature type="domain" description="Aminotransferase class I/classII large" evidence="5">
    <location>
        <begin position="68"/>
        <end position="365"/>
    </location>
</feature>
<gene>
    <name evidence="6" type="ORF">MNBD_BACTEROID05-595</name>
</gene>
<dbReference type="PANTHER" id="PTHR43488">
    <property type="entry name" value="GLUTAMATE-PYRUVATE AMINOTRANSFERASE ALAA"/>
    <property type="match status" value="1"/>
</dbReference>
<keyword evidence="4" id="KW-0663">Pyridoxal phosphate</keyword>
<dbReference type="InterPro" id="IPR015424">
    <property type="entry name" value="PyrdxlP-dep_Trfase"/>
</dbReference>
<dbReference type="InterPro" id="IPR015421">
    <property type="entry name" value="PyrdxlP-dep_Trfase_major"/>
</dbReference>
<proteinExistence type="predicted"/>
<evidence type="ECO:0000313" key="6">
    <source>
        <dbReference type="EMBL" id="VAW13366.1"/>
    </source>
</evidence>
<protein>
    <submittedName>
        <fullName evidence="6">Aminotransferase, class I and II</fullName>
    </submittedName>
</protein>
<keyword evidence="2 6" id="KW-0032">Aminotransferase</keyword>
<sequence>MPLGIEFSHRTDWELQENRLTQLHHDLLEKKEEVFDLTISNPTLCQFDYSPKKILEGFQSSKNLVYEPSSCGNVSAREEVVRFYKKRGVCLSCDQIVLVSSTSEAYGFLFRLLTNPGDKVLFPRPSYPLFQFLSDLNDVSLEAYSLQYNQCWSVDVDNLRQTIDAKAKAVVCVNPNNPTGSFIKKQELQIFNELCVEHNCALISDEVFADFGFEEDTDRISLTGNKDVLTFILGGLSKTLGLPQMKLSWIVVSGPTDDVSRSLERLEIIADTYLSVNTPAQNALGQWLQLTGFVQNQIRNRIERNYQFLKEQMELVQRCSLFFAEGGWYAVLSVDTELSEEGFVIDLLKEKHVLVHPGYFFDFDQESVIVVSLLLKNKDFIEGINRIVTYLS</sequence>
<dbReference type="InterPro" id="IPR015422">
    <property type="entry name" value="PyrdxlP-dep_Trfase_small"/>
</dbReference>
<dbReference type="Gene3D" id="3.40.640.10">
    <property type="entry name" value="Type I PLP-dependent aspartate aminotransferase-like (Major domain)"/>
    <property type="match status" value="1"/>
</dbReference>
<accession>A0A3B0U1U4</accession>